<feature type="domain" description="Peptidase M20 dimerisation" evidence="8">
    <location>
        <begin position="205"/>
        <end position="316"/>
    </location>
</feature>
<dbReference type="Gene3D" id="3.30.70.360">
    <property type="match status" value="1"/>
</dbReference>
<dbReference type="InterPro" id="IPR050072">
    <property type="entry name" value="Peptidase_M20A"/>
</dbReference>
<dbReference type="EC" id="3.5.1.16" evidence="9"/>
<evidence type="ECO:0000256" key="2">
    <source>
        <dbReference type="ARBA" id="ARBA00001947"/>
    </source>
</evidence>
<dbReference type="OrthoDB" id="9809784at2"/>
<keyword evidence="10" id="KW-1185">Reference proteome</keyword>
<dbReference type="InterPro" id="IPR011650">
    <property type="entry name" value="Peptidase_M20_dimer"/>
</dbReference>
<dbReference type="Proteomes" id="UP000186559">
    <property type="component" value="Chromosome"/>
</dbReference>
<dbReference type="NCBIfam" id="NF005306">
    <property type="entry name" value="PRK06837.1"/>
    <property type="match status" value="1"/>
</dbReference>
<comment type="similarity">
    <text evidence="3">Belongs to the peptidase M20A family.</text>
</comment>
<evidence type="ECO:0000313" key="9">
    <source>
        <dbReference type="EMBL" id="APX24028.1"/>
    </source>
</evidence>
<reference evidence="9 10" key="1">
    <citation type="submission" date="2016-03" db="EMBL/GenBank/DDBJ databases">
        <title>Deep-sea bacteria in the southern Pacific.</title>
        <authorList>
            <person name="Tang K."/>
        </authorList>
    </citation>
    <scope>NUCLEOTIDE SEQUENCE [LARGE SCALE GENOMIC DNA]</scope>
    <source>
        <strain evidence="9 10">JLT2016</strain>
    </source>
</reference>
<dbReference type="InterPro" id="IPR010182">
    <property type="entry name" value="ArgE/DapE"/>
</dbReference>
<dbReference type="EMBL" id="CP014796">
    <property type="protein sequence ID" value="APX24028.1"/>
    <property type="molecule type" value="Genomic_DNA"/>
</dbReference>
<dbReference type="KEGG" id="tpro:Ga0080559_TMP3232"/>
<evidence type="ECO:0000256" key="7">
    <source>
        <dbReference type="ARBA" id="ARBA00023285"/>
    </source>
</evidence>
<dbReference type="NCBIfam" id="TIGR01910">
    <property type="entry name" value="DapE-ArgE"/>
    <property type="match status" value="1"/>
</dbReference>
<comment type="cofactor">
    <cofactor evidence="2">
        <name>Zn(2+)</name>
        <dbReference type="ChEBI" id="CHEBI:29105"/>
    </cofactor>
</comment>
<dbReference type="Pfam" id="PF01546">
    <property type="entry name" value="Peptidase_M20"/>
    <property type="match status" value="1"/>
</dbReference>
<evidence type="ECO:0000256" key="5">
    <source>
        <dbReference type="ARBA" id="ARBA00022801"/>
    </source>
</evidence>
<dbReference type="InterPro" id="IPR002933">
    <property type="entry name" value="Peptidase_M20"/>
</dbReference>
<name>A0A1U7D7E2_9RHOB</name>
<evidence type="ECO:0000256" key="4">
    <source>
        <dbReference type="ARBA" id="ARBA00022723"/>
    </source>
</evidence>
<keyword evidence="6" id="KW-0862">Zinc</keyword>
<protein>
    <submittedName>
        <fullName evidence="9">Acetylornithine deacetylase</fullName>
        <ecNumber evidence="9">3.5.1.16</ecNumber>
    </submittedName>
</protein>
<dbReference type="PANTHER" id="PTHR43808:SF25">
    <property type="entry name" value="PEPTIDASE M20 DIMERISATION DOMAIN-CONTAINING PROTEIN"/>
    <property type="match status" value="1"/>
</dbReference>
<accession>A0A1U7D7E2</accession>
<dbReference type="Gene3D" id="3.40.630.10">
    <property type="entry name" value="Zn peptidases"/>
    <property type="match status" value="1"/>
</dbReference>
<proteinExistence type="inferred from homology"/>
<dbReference type="GO" id="GO:0046872">
    <property type="term" value="F:metal ion binding"/>
    <property type="evidence" value="ECO:0007669"/>
    <property type="project" value="UniProtKB-KW"/>
</dbReference>
<evidence type="ECO:0000256" key="6">
    <source>
        <dbReference type="ARBA" id="ARBA00022833"/>
    </source>
</evidence>
<keyword evidence="5 9" id="KW-0378">Hydrolase</keyword>
<evidence type="ECO:0000259" key="8">
    <source>
        <dbReference type="Pfam" id="PF07687"/>
    </source>
</evidence>
<evidence type="ECO:0000313" key="10">
    <source>
        <dbReference type="Proteomes" id="UP000186559"/>
    </source>
</evidence>
<dbReference type="GO" id="GO:0008777">
    <property type="term" value="F:acetylornithine deacetylase activity"/>
    <property type="evidence" value="ECO:0007669"/>
    <property type="project" value="UniProtKB-EC"/>
</dbReference>
<dbReference type="CDD" id="cd03895">
    <property type="entry name" value="M20_ArgE_DapE-like"/>
    <property type="match status" value="1"/>
</dbReference>
<keyword evidence="7" id="KW-0170">Cobalt</keyword>
<sequence>MSLSPELTQQILDAVEAGFEDQVAFTEILGRYPSTRGQEHTAQDFLHDALKARGYAMDRWAIEVDEIAHHPGFSPVEVDYSNAINVVGTLRPREEKGRSLVLNGHVDVVPTGPLDMWTTPPFEPRRDGDWLYGRGIADMKAGIAANIFAIDALARLGYRPAATVYQQSVVEEECTGNGALAALLRGYNADAAIIPEPEDDMLVRANTGVIWFRVRVQGAPVHVREAGSGANAIEAAYDLIKGLRELETAWNERKGDHRYFEDLEHPINFNVGKIAGGDWASSVPAWCEFDCRIALYPGIKAADAAREIEDHLRRVSERIPFLANNPPEVIFNGFFAEGYVLEEGSDAEETLARAHMSSYTKPLESFVTPGYLDGRVFVIYGETPCLVYGPYSEAIHGFDERVSLSSVKRVTGTIALFIAEWCGLEEI</sequence>
<dbReference type="SUPFAM" id="SSF53187">
    <property type="entry name" value="Zn-dependent exopeptidases"/>
    <property type="match status" value="1"/>
</dbReference>
<dbReference type="PANTHER" id="PTHR43808">
    <property type="entry name" value="ACETYLORNITHINE DEACETYLASE"/>
    <property type="match status" value="1"/>
</dbReference>
<dbReference type="AlphaFoldDB" id="A0A1U7D7E2"/>
<dbReference type="InterPro" id="IPR033687">
    <property type="entry name" value="YodQ-like"/>
</dbReference>
<dbReference type="InterPro" id="IPR036264">
    <property type="entry name" value="Bact_exopeptidase_dim_dom"/>
</dbReference>
<dbReference type="Pfam" id="PF07687">
    <property type="entry name" value="M20_dimer"/>
    <property type="match status" value="1"/>
</dbReference>
<dbReference type="SUPFAM" id="SSF55031">
    <property type="entry name" value="Bacterial exopeptidase dimerisation domain"/>
    <property type="match status" value="1"/>
</dbReference>
<evidence type="ECO:0000256" key="1">
    <source>
        <dbReference type="ARBA" id="ARBA00001941"/>
    </source>
</evidence>
<gene>
    <name evidence="9" type="ORF">Ga0080559_TMP3232</name>
</gene>
<dbReference type="RefSeq" id="WP_076623961.1">
    <property type="nucleotide sequence ID" value="NZ_BMEW01000001.1"/>
</dbReference>
<dbReference type="STRING" id="1229727.Ga0080559_TMP3232"/>
<organism evidence="9 10">
    <name type="scientific">Salipiger profundus</name>
    <dbReference type="NCBI Taxonomy" id="1229727"/>
    <lineage>
        <taxon>Bacteria</taxon>
        <taxon>Pseudomonadati</taxon>
        <taxon>Pseudomonadota</taxon>
        <taxon>Alphaproteobacteria</taxon>
        <taxon>Rhodobacterales</taxon>
        <taxon>Roseobacteraceae</taxon>
        <taxon>Salipiger</taxon>
    </lineage>
</organism>
<evidence type="ECO:0000256" key="3">
    <source>
        <dbReference type="ARBA" id="ARBA00006247"/>
    </source>
</evidence>
<keyword evidence="4" id="KW-0479">Metal-binding</keyword>
<comment type="cofactor">
    <cofactor evidence="1">
        <name>Co(2+)</name>
        <dbReference type="ChEBI" id="CHEBI:48828"/>
    </cofactor>
</comment>